<feature type="chain" id="PRO_5026935533" evidence="5">
    <location>
        <begin position="31"/>
        <end position="385"/>
    </location>
</feature>
<name>A0A6L7G5C5_9RHOB</name>
<dbReference type="RefSeq" id="WP_160894855.1">
    <property type="nucleotide sequence ID" value="NZ_WUMU01000015.1"/>
</dbReference>
<keyword evidence="8" id="KW-1185">Reference proteome</keyword>
<dbReference type="PRINTS" id="PR00337">
    <property type="entry name" value="LEUILEVALBP"/>
</dbReference>
<evidence type="ECO:0000313" key="7">
    <source>
        <dbReference type="EMBL" id="MXN18727.1"/>
    </source>
</evidence>
<dbReference type="GO" id="GO:0006865">
    <property type="term" value="P:amino acid transport"/>
    <property type="evidence" value="ECO:0007669"/>
    <property type="project" value="UniProtKB-KW"/>
</dbReference>
<dbReference type="InterPro" id="IPR051010">
    <property type="entry name" value="BCAA_transport"/>
</dbReference>
<comment type="similarity">
    <text evidence="1">Belongs to the leucine-binding protein family.</text>
</comment>
<dbReference type="PANTHER" id="PTHR30483">
    <property type="entry name" value="LEUCINE-SPECIFIC-BINDING PROTEIN"/>
    <property type="match status" value="1"/>
</dbReference>
<feature type="domain" description="Leucine-binding protein" evidence="6">
    <location>
        <begin position="36"/>
        <end position="363"/>
    </location>
</feature>
<comment type="caution">
    <text evidence="7">The sequence shown here is derived from an EMBL/GenBank/DDBJ whole genome shotgun (WGS) entry which is preliminary data.</text>
</comment>
<dbReference type="CDD" id="cd06349">
    <property type="entry name" value="PBP1_ABC_HAAT-like"/>
    <property type="match status" value="1"/>
</dbReference>
<dbReference type="EMBL" id="WUMU01000015">
    <property type="protein sequence ID" value="MXN18727.1"/>
    <property type="molecule type" value="Genomic_DNA"/>
</dbReference>
<keyword evidence="3 5" id="KW-0732">Signal</keyword>
<dbReference type="InterPro" id="IPR028081">
    <property type="entry name" value="Leu-bd"/>
</dbReference>
<evidence type="ECO:0000256" key="3">
    <source>
        <dbReference type="ARBA" id="ARBA00022729"/>
    </source>
</evidence>
<dbReference type="Proteomes" id="UP000477911">
    <property type="component" value="Unassembled WGS sequence"/>
</dbReference>
<evidence type="ECO:0000256" key="2">
    <source>
        <dbReference type="ARBA" id="ARBA00022448"/>
    </source>
</evidence>
<dbReference type="InterPro" id="IPR000709">
    <property type="entry name" value="Leu_Ile_Val-bd"/>
</dbReference>
<evidence type="ECO:0000256" key="1">
    <source>
        <dbReference type="ARBA" id="ARBA00010062"/>
    </source>
</evidence>
<dbReference type="AlphaFoldDB" id="A0A6L7G5C5"/>
<dbReference type="Gene3D" id="3.40.50.2300">
    <property type="match status" value="2"/>
</dbReference>
<feature type="signal peptide" evidence="5">
    <location>
        <begin position="1"/>
        <end position="30"/>
    </location>
</feature>
<sequence>MTEHRLLPALSRRLFCQLALVSTLAGPALAATSGDPVYIGVSGPLTGPQAQYGAMWKQGFDLALKEINADGGINGRPLDYIFEDTQNDPRQTIAVAQKFIADPKISVEVGDFSSTSSMAASPLYQRGKLVQFGFTNSHPDFTKTGDYMWSNSVPQSQEQPLVARHVVEDMGMKKIGVMYLNTDWGKTSKDIFAKAARDLGAEITTEEGYLGDEKDFRATLVRVRDTHPDGLMLVSYYADAALIVRQAREMGIELPIFAAGANSPEFIKLAGPAGNGVHTAINFAETSTRPEVEHFVAAFKETYGQGPSHFAAMAYDTFNLLAAVMREYGTSREDVKEGLGKITDAKSVIFPKVSFDPETRRISDPSVTELVVQDGGYTVYQPASQ</sequence>
<evidence type="ECO:0000256" key="5">
    <source>
        <dbReference type="SAM" id="SignalP"/>
    </source>
</evidence>
<evidence type="ECO:0000256" key="4">
    <source>
        <dbReference type="ARBA" id="ARBA00022970"/>
    </source>
</evidence>
<evidence type="ECO:0000259" key="6">
    <source>
        <dbReference type="Pfam" id="PF13458"/>
    </source>
</evidence>
<protein>
    <submittedName>
        <fullName evidence="7">ABC transporter substrate-binding protein</fullName>
    </submittedName>
</protein>
<keyword evidence="2" id="KW-0813">Transport</keyword>
<accession>A0A6L7G5C5</accession>
<dbReference type="PANTHER" id="PTHR30483:SF6">
    <property type="entry name" value="PERIPLASMIC BINDING PROTEIN OF ABC TRANSPORTER FOR NATURAL AMINO ACIDS"/>
    <property type="match status" value="1"/>
</dbReference>
<gene>
    <name evidence="7" type="ORF">GR170_12830</name>
</gene>
<keyword evidence="4" id="KW-0029">Amino-acid transport</keyword>
<dbReference type="SUPFAM" id="SSF53822">
    <property type="entry name" value="Periplasmic binding protein-like I"/>
    <property type="match status" value="1"/>
</dbReference>
<dbReference type="InterPro" id="IPR028082">
    <property type="entry name" value="Peripla_BP_I"/>
</dbReference>
<organism evidence="7 8">
    <name type="scientific">Pseudooceanicola albus</name>
    <dbReference type="NCBI Taxonomy" id="2692189"/>
    <lineage>
        <taxon>Bacteria</taxon>
        <taxon>Pseudomonadati</taxon>
        <taxon>Pseudomonadota</taxon>
        <taxon>Alphaproteobacteria</taxon>
        <taxon>Rhodobacterales</taxon>
        <taxon>Paracoccaceae</taxon>
        <taxon>Pseudooceanicola</taxon>
    </lineage>
</organism>
<reference evidence="7 8" key="1">
    <citation type="submission" date="2019-12" db="EMBL/GenBank/DDBJ databases">
        <authorList>
            <person name="Li M."/>
        </authorList>
    </citation>
    <scope>NUCLEOTIDE SEQUENCE [LARGE SCALE GENOMIC DNA]</scope>
    <source>
        <strain evidence="7 8">GBMRC 2024</strain>
    </source>
</reference>
<evidence type="ECO:0000313" key="8">
    <source>
        <dbReference type="Proteomes" id="UP000477911"/>
    </source>
</evidence>
<dbReference type="Pfam" id="PF13458">
    <property type="entry name" value="Peripla_BP_6"/>
    <property type="match status" value="1"/>
</dbReference>
<proteinExistence type="inferred from homology"/>